<comment type="similarity">
    <text evidence="4">Belongs to the ABC transporter superfamily. ABCF family. ARE2 subfamily.</text>
</comment>
<evidence type="ECO:0000256" key="2">
    <source>
        <dbReference type="ARBA" id="ARBA00022741"/>
    </source>
</evidence>
<feature type="binding site" evidence="4">
    <location>
        <begin position="37"/>
        <end position="44"/>
    </location>
    <ligand>
        <name>ATP</name>
        <dbReference type="ChEBI" id="CHEBI:30616"/>
        <label>1</label>
    </ligand>
</feature>
<dbReference type="InterPro" id="IPR032781">
    <property type="entry name" value="ABC_tran_Xtn"/>
</dbReference>
<dbReference type="PANTHER" id="PTHR19211">
    <property type="entry name" value="ATP-BINDING TRANSPORT PROTEIN-RELATED"/>
    <property type="match status" value="1"/>
</dbReference>
<accession>A0ABT7LAA3</accession>
<dbReference type="SUPFAM" id="SSF52540">
    <property type="entry name" value="P-loop containing nucleoside triphosphate hydrolases"/>
    <property type="match status" value="2"/>
</dbReference>
<evidence type="ECO:0000313" key="8">
    <source>
        <dbReference type="Proteomes" id="UP001235343"/>
    </source>
</evidence>
<dbReference type="CDD" id="cd03221">
    <property type="entry name" value="ABCF_EF-3"/>
    <property type="match status" value="2"/>
</dbReference>
<dbReference type="InterPro" id="IPR027417">
    <property type="entry name" value="P-loop_NTPase"/>
</dbReference>
<dbReference type="Proteomes" id="UP001235343">
    <property type="component" value="Unassembled WGS sequence"/>
</dbReference>
<keyword evidence="4" id="KW-0963">Cytoplasm</keyword>
<dbReference type="RefSeq" id="WP_285933609.1">
    <property type="nucleotide sequence ID" value="NZ_JASTZU010000058.1"/>
</dbReference>
<feature type="domain" description="ABC transporter" evidence="6">
    <location>
        <begin position="294"/>
        <end position="505"/>
    </location>
</feature>
<keyword evidence="2 4" id="KW-0547">Nucleotide-binding</keyword>
<evidence type="ECO:0000256" key="4">
    <source>
        <dbReference type="HAMAP-Rule" id="MF_00846"/>
    </source>
</evidence>
<dbReference type="InterPro" id="IPR043684">
    <property type="entry name" value="VmlR"/>
</dbReference>
<reference evidence="7 8" key="1">
    <citation type="submission" date="2023-06" db="EMBL/GenBank/DDBJ databases">
        <title>Aquibacillus rhizosphaerae LR5S19.</title>
        <authorList>
            <person name="Sun J.-Q."/>
        </authorList>
    </citation>
    <scope>NUCLEOTIDE SEQUENCE [LARGE SCALE GENOMIC DNA]</scope>
    <source>
        <strain evidence="7 8">LR5S19</strain>
    </source>
</reference>
<evidence type="ECO:0000256" key="5">
    <source>
        <dbReference type="SAM" id="MobiDB-lite"/>
    </source>
</evidence>
<evidence type="ECO:0000259" key="6">
    <source>
        <dbReference type="PROSITE" id="PS50893"/>
    </source>
</evidence>
<dbReference type="InterPro" id="IPR003439">
    <property type="entry name" value="ABC_transporter-like_ATP-bd"/>
</dbReference>
<keyword evidence="4" id="KW-0694">RNA-binding</keyword>
<protein>
    <recommendedName>
        <fullName evidence="4">Ribosome protection protein VmlR</fullName>
    </recommendedName>
</protein>
<comment type="caution">
    <text evidence="7">The sequence shown here is derived from an EMBL/GenBank/DDBJ whole genome shotgun (WGS) entry which is preliminary data.</text>
</comment>
<dbReference type="Pfam" id="PF00005">
    <property type="entry name" value="ABC_tran"/>
    <property type="match status" value="2"/>
</dbReference>
<dbReference type="PANTHER" id="PTHR19211:SF100">
    <property type="entry name" value="RIBOSOME PROTECTION PROTEIN VMLR"/>
    <property type="match status" value="1"/>
</dbReference>
<feature type="region of interest" description="Disordered" evidence="5">
    <location>
        <begin position="188"/>
        <end position="208"/>
    </location>
</feature>
<comment type="subcellular location">
    <subcellularLocation>
        <location evidence="4">Cytoplasm</location>
    </subcellularLocation>
    <text evidence="4">Does not stably associate with ribosomes.</text>
</comment>
<comment type="subunit">
    <text evidence="4">Binds within the E-site of the 70S ribosome, where it contacts ribosomal proteins of the large and small subunit, the 16 and 23S rRNAs and the acceptor arm of the P-site tRNA.</text>
</comment>
<comment type="domain">
    <text evidence="4">The antibiotic resistance domain (ARD) is packed between the 23S rRNA and the acceptor arm of the P-site tRNA and inserts into the peptidyltransferase center (PTC). The C-terminal extension (CTE) contacts the small ribosomal subunit, positioned in the Shine-Dalgarno-anti-Shine-Dalgarno cavity.</text>
</comment>
<dbReference type="InterPro" id="IPR003593">
    <property type="entry name" value="AAA+_ATPase"/>
</dbReference>
<dbReference type="PROSITE" id="PS50893">
    <property type="entry name" value="ABC_TRANSPORTER_2"/>
    <property type="match status" value="2"/>
</dbReference>
<dbReference type="Pfam" id="PF12848">
    <property type="entry name" value="ABC_tran_Xtn"/>
    <property type="match status" value="1"/>
</dbReference>
<dbReference type="InterPro" id="IPR050611">
    <property type="entry name" value="ABCF"/>
</dbReference>
<feature type="domain" description="ABC transporter" evidence="6">
    <location>
        <begin position="5"/>
        <end position="202"/>
    </location>
</feature>
<keyword evidence="4" id="KW-0699">rRNA-binding</keyword>
<keyword evidence="3 4" id="KW-0067">ATP-binding</keyword>
<evidence type="ECO:0000256" key="1">
    <source>
        <dbReference type="ARBA" id="ARBA00022737"/>
    </source>
</evidence>
<sequence length="544" mass="62544">MRELFKLRNISFNINDIDIFEDVNASVQERDIIGVIGKNGAGKSTLLQLINKELVPSKGKIEWIEEDVKIVLVEQETEAFSSVETSALESTLLKKWDVPSYDFSKFSGGERLKARLANGFAKEAQLLLLDEPTNHLDEESKDLLIEQLKQLTGTVILVSHDRYLLDIVATKIWSMEGSKLIEHKGNYSSYMEDRKQKRRSQQREYDKQQKMIGQIEGQMKELTSWSNKAHSQSTKKEGYKEYYRVKAKRTDAQVKSKQKRLEKELEKTKAKPVEPEYTVNFSMQANKKVGRRFLEVKNLTKAFDKRTLFKDANFTIQHGEKIAIIGPNGSGKTTLVNIIVGEETAEGEVWMSPSANIGYLTQEVFDLPLEKSPEQLFFKETFEARGKVQNLMKHLGFDVLQWSQPIRNMSMGERIKCKLMVYILEEKDVLLLDEPTNHLDLPSREQLENTLAVYNGTLLVVSHDRYFLDKTTSSKLVISNEGIQKHLQEVSPTRNNNQDELRLRLETERQEVLGKLSFLTPNDKGYAALDKKFKELTNQINELV</sequence>
<feature type="region of interest" description="Antibiotic resistance domain (ARD)" evidence="4">
    <location>
        <begin position="185"/>
        <end position="291"/>
    </location>
</feature>
<keyword evidence="4" id="KW-0820">tRNA-binding</keyword>
<evidence type="ECO:0000313" key="7">
    <source>
        <dbReference type="EMBL" id="MDL4842329.1"/>
    </source>
</evidence>
<dbReference type="Gene3D" id="3.40.50.300">
    <property type="entry name" value="P-loop containing nucleotide triphosphate hydrolases"/>
    <property type="match status" value="3"/>
</dbReference>
<dbReference type="HAMAP" id="MF_00846">
    <property type="entry name" value="VmlR"/>
    <property type="match status" value="1"/>
</dbReference>
<keyword evidence="4" id="KW-0046">Antibiotic resistance</keyword>
<keyword evidence="8" id="KW-1185">Reference proteome</keyword>
<proteinExistence type="inferred from homology"/>
<organism evidence="7 8">
    <name type="scientific">Aquibacillus rhizosphaerae</name>
    <dbReference type="NCBI Taxonomy" id="3051431"/>
    <lineage>
        <taxon>Bacteria</taxon>
        <taxon>Bacillati</taxon>
        <taxon>Bacillota</taxon>
        <taxon>Bacilli</taxon>
        <taxon>Bacillales</taxon>
        <taxon>Bacillaceae</taxon>
        <taxon>Aquibacillus</taxon>
    </lineage>
</organism>
<evidence type="ECO:0000256" key="3">
    <source>
        <dbReference type="ARBA" id="ARBA00022840"/>
    </source>
</evidence>
<dbReference type="SMART" id="SM00382">
    <property type="entry name" value="AAA"/>
    <property type="match status" value="2"/>
</dbReference>
<dbReference type="NCBIfam" id="NF000355">
    <property type="entry name" value="ribo_prot_ABC_F"/>
    <property type="match status" value="1"/>
</dbReference>
<name>A0ABT7LAA3_9BACI</name>
<gene>
    <name evidence="7" type="primary">abc-f</name>
    <name evidence="4" type="synonym">vmlR</name>
    <name evidence="7" type="ORF">QQS35_17970</name>
</gene>
<comment type="function">
    <text evidence="4">Recognizes and binds in the vacant E-site of ribosomes stalled by some peptidyltransferase center (PTC)-targeting antibiotics. Makes contact with the PTC and both ribosomal subunits. Induces conformational changes in the P-site, which allows it to dislodge the antibiotic from its PTC binding site.</text>
</comment>
<feature type="binding site" evidence="4">
    <location>
        <begin position="326"/>
        <end position="333"/>
    </location>
    <ligand>
        <name>ATP</name>
        <dbReference type="ChEBI" id="CHEBI:30616"/>
        <label>2</label>
    </ligand>
</feature>
<dbReference type="EMBL" id="JASTZU010000058">
    <property type="protein sequence ID" value="MDL4842329.1"/>
    <property type="molecule type" value="Genomic_DNA"/>
</dbReference>
<keyword evidence="1 4" id="KW-0677">Repeat</keyword>